<dbReference type="PANTHER" id="PTHR47186">
    <property type="entry name" value="LEUCINE-RICH REPEAT-CONTAINING PROTEIN 57"/>
    <property type="match status" value="1"/>
</dbReference>
<dbReference type="PANTHER" id="PTHR47186:SF3">
    <property type="entry name" value="OS09G0267800 PROTEIN"/>
    <property type="match status" value="1"/>
</dbReference>
<reference evidence="3 4" key="1">
    <citation type="journal article" date="2020" name="Mol. Plant">
        <title>The Chromosome-Based Rubber Tree Genome Provides New Insights into Spurge Genome Evolution and Rubber Biosynthesis.</title>
        <authorList>
            <person name="Liu J."/>
            <person name="Shi C."/>
            <person name="Shi C.C."/>
            <person name="Li W."/>
            <person name="Zhang Q.J."/>
            <person name="Zhang Y."/>
            <person name="Li K."/>
            <person name="Lu H.F."/>
            <person name="Shi C."/>
            <person name="Zhu S.T."/>
            <person name="Xiao Z.Y."/>
            <person name="Nan H."/>
            <person name="Yue Y."/>
            <person name="Zhu X.G."/>
            <person name="Wu Y."/>
            <person name="Hong X.N."/>
            <person name="Fan G.Y."/>
            <person name="Tong Y."/>
            <person name="Zhang D."/>
            <person name="Mao C.L."/>
            <person name="Liu Y.L."/>
            <person name="Hao S.J."/>
            <person name="Liu W.Q."/>
            <person name="Lv M.Q."/>
            <person name="Zhang H.B."/>
            <person name="Liu Y."/>
            <person name="Hu-Tang G.R."/>
            <person name="Wang J.P."/>
            <person name="Wang J.H."/>
            <person name="Sun Y.H."/>
            <person name="Ni S.B."/>
            <person name="Chen W.B."/>
            <person name="Zhang X.C."/>
            <person name="Jiao Y.N."/>
            <person name="Eichler E.E."/>
            <person name="Li G.H."/>
            <person name="Liu X."/>
            <person name="Gao L.Z."/>
        </authorList>
    </citation>
    <scope>NUCLEOTIDE SEQUENCE [LARGE SCALE GENOMIC DNA]</scope>
    <source>
        <strain evidence="4">cv. GT1</strain>
        <tissue evidence="3">Leaf</tissue>
    </source>
</reference>
<name>A0A6A6N0Y4_HEVBR</name>
<dbReference type="Gene3D" id="3.80.10.10">
    <property type="entry name" value="Ribonuclease Inhibitor"/>
    <property type="match status" value="2"/>
</dbReference>
<dbReference type="Pfam" id="PF25019">
    <property type="entry name" value="LRR_R13L1-DRL21"/>
    <property type="match status" value="1"/>
</dbReference>
<sequence length="532" mass="59401">MMGLRTFLAIPLMSGHCRNHISSKVLQDLVPELKCLRVLSLSGYHFMELPNSIGALKHLRYLNLSHTRIERLPNSVTEILNLQTLLLNGCFYLIELPSGIGKLINLQCLDISGTGELEEMPLEIGNLAYLHTLTKFIVGKDNGLKITELNKFSHLSGMLHISGIENVLNFREAEFANLKEKQRLEELDLEWAIDSSGSRNPRDEVQVLNSLRPPQNLLRLSIKSFGGTEFPSWIGDPTFTNMARINLWNCRNIMSLPPLGQLPSLEELSIGGMNGLKRVGMEFHGDGSSFASLKTLTIENMLEWEQWSWSHGQNEETAGTFPNLRKLKLGNCPKLVCKLPSCLQSLRELSIASCHKAVLGSLYDITSLTTLYISDVSGLVSLQHMEKLVALEDLTIQACNQLKYLWKDGGKLACLKHLDISFCWQLESLVEGKEGQLPCNLKVLKISDCNGLVKLANGLDNLSSLRDLSISFCQKLLSFPAAGYLLRHLEIQGCDSLDYMPMGITSDVNDMNQTSQLETLKIGYCNWPAQVV</sequence>
<organism evidence="3 4">
    <name type="scientific">Hevea brasiliensis</name>
    <name type="common">Para rubber tree</name>
    <name type="synonym">Siphonia brasiliensis</name>
    <dbReference type="NCBI Taxonomy" id="3981"/>
    <lineage>
        <taxon>Eukaryota</taxon>
        <taxon>Viridiplantae</taxon>
        <taxon>Streptophyta</taxon>
        <taxon>Embryophyta</taxon>
        <taxon>Tracheophyta</taxon>
        <taxon>Spermatophyta</taxon>
        <taxon>Magnoliopsida</taxon>
        <taxon>eudicotyledons</taxon>
        <taxon>Gunneridae</taxon>
        <taxon>Pentapetalae</taxon>
        <taxon>rosids</taxon>
        <taxon>fabids</taxon>
        <taxon>Malpighiales</taxon>
        <taxon>Euphorbiaceae</taxon>
        <taxon>Crotonoideae</taxon>
        <taxon>Micrandreae</taxon>
        <taxon>Hevea</taxon>
    </lineage>
</organism>
<dbReference type="SUPFAM" id="SSF52058">
    <property type="entry name" value="L domain-like"/>
    <property type="match status" value="2"/>
</dbReference>
<dbReference type="Pfam" id="PF23247">
    <property type="entry name" value="LRR_RPS2"/>
    <property type="match status" value="1"/>
</dbReference>
<evidence type="ECO:0000259" key="1">
    <source>
        <dbReference type="Pfam" id="PF23247"/>
    </source>
</evidence>
<gene>
    <name evidence="3" type="ORF">GH714_018528</name>
</gene>
<dbReference type="EMBL" id="JAAGAX010000003">
    <property type="protein sequence ID" value="KAF2319751.1"/>
    <property type="molecule type" value="Genomic_DNA"/>
</dbReference>
<dbReference type="InterPro" id="IPR057135">
    <property type="entry name" value="At4g27190-like_LRR"/>
</dbReference>
<proteinExistence type="predicted"/>
<feature type="domain" description="R13L1/DRL21-like LRR repeat region" evidence="2">
    <location>
        <begin position="146"/>
        <end position="273"/>
    </location>
</feature>
<evidence type="ECO:0000313" key="4">
    <source>
        <dbReference type="Proteomes" id="UP000467840"/>
    </source>
</evidence>
<dbReference type="InterPro" id="IPR032675">
    <property type="entry name" value="LRR_dom_sf"/>
</dbReference>
<dbReference type="PROSITE" id="PS51450">
    <property type="entry name" value="LRR"/>
    <property type="match status" value="1"/>
</dbReference>
<dbReference type="InterPro" id="IPR056789">
    <property type="entry name" value="LRR_R13L1-DRL21"/>
</dbReference>
<evidence type="ECO:0000259" key="2">
    <source>
        <dbReference type="Pfam" id="PF25019"/>
    </source>
</evidence>
<comment type="caution">
    <text evidence="3">The sequence shown here is derived from an EMBL/GenBank/DDBJ whole genome shotgun (WGS) entry which is preliminary data.</text>
</comment>
<dbReference type="Proteomes" id="UP000467840">
    <property type="component" value="Chromosome 10"/>
</dbReference>
<keyword evidence="4" id="KW-1185">Reference proteome</keyword>
<feature type="domain" description="Disease resistance protein At4g27190-like leucine-rich repeats" evidence="1">
    <location>
        <begin position="312"/>
        <end position="429"/>
    </location>
</feature>
<accession>A0A6A6N0Y4</accession>
<dbReference type="AlphaFoldDB" id="A0A6A6N0Y4"/>
<dbReference type="InterPro" id="IPR001611">
    <property type="entry name" value="Leu-rich_rpt"/>
</dbReference>
<protein>
    <recommendedName>
        <fullName evidence="5">Disease resistance RPP13-like protein 1</fullName>
    </recommendedName>
</protein>
<evidence type="ECO:0000313" key="3">
    <source>
        <dbReference type="EMBL" id="KAF2319751.1"/>
    </source>
</evidence>
<evidence type="ECO:0008006" key="5">
    <source>
        <dbReference type="Google" id="ProtNLM"/>
    </source>
</evidence>